<gene>
    <name evidence="3" type="ORF">niasHT_000700</name>
</gene>
<dbReference type="InterPro" id="IPR044736">
    <property type="entry name" value="Gid1/RanBPM/SPLA_SPRY"/>
</dbReference>
<accession>A0ABD2MFJ5</accession>
<dbReference type="SUPFAM" id="SSF49899">
    <property type="entry name" value="Concanavalin A-like lectins/glucanases"/>
    <property type="match status" value="1"/>
</dbReference>
<feature type="domain" description="B30.2/SPRY" evidence="2">
    <location>
        <begin position="155"/>
        <end position="350"/>
    </location>
</feature>
<evidence type="ECO:0000256" key="1">
    <source>
        <dbReference type="SAM" id="Coils"/>
    </source>
</evidence>
<evidence type="ECO:0000313" key="4">
    <source>
        <dbReference type="Proteomes" id="UP001620626"/>
    </source>
</evidence>
<dbReference type="CDD" id="cd12885">
    <property type="entry name" value="SPRY_RanBP_like"/>
    <property type="match status" value="1"/>
</dbReference>
<dbReference type="InterPro" id="IPR003877">
    <property type="entry name" value="SPRY_dom"/>
</dbReference>
<keyword evidence="1" id="KW-0175">Coiled coil</keyword>
<dbReference type="InterPro" id="IPR013320">
    <property type="entry name" value="ConA-like_dom_sf"/>
</dbReference>
<comment type="caution">
    <text evidence="3">The sequence shown here is derived from an EMBL/GenBank/DDBJ whole genome shotgun (WGS) entry which is preliminary data.</text>
</comment>
<dbReference type="InterPro" id="IPR001870">
    <property type="entry name" value="B30.2/SPRY"/>
</dbReference>
<feature type="coiled-coil region" evidence="1">
    <location>
        <begin position="43"/>
        <end position="95"/>
    </location>
</feature>
<dbReference type="PROSITE" id="PS50188">
    <property type="entry name" value="B302_SPRY"/>
    <property type="match status" value="1"/>
</dbReference>
<name>A0ABD2MFJ5_9BILA</name>
<protein>
    <recommendedName>
        <fullName evidence="2">B30.2/SPRY domain-containing protein</fullName>
    </recommendedName>
</protein>
<dbReference type="InterPro" id="IPR043136">
    <property type="entry name" value="B30.2/SPRY_sf"/>
</dbReference>
<sequence>MSISSNSINYGDDFTQAENGVNSDAISLDIDGNSESIADFQQLKEFREKFAKMEMQLKMAKLELENKALEQKLKHEEMMGEQKALKEKVTKIEQEKEKNAIFQNLSTLEEMSVVIARIAELNRAKTIEPSIASSCDLSGQNGNDTANQLSKILEKVTEMEKEQKQTKANSNFRQNLWDVNVCHENLKIIGNKSLTVHYKGNVSGLWRSVFAKHPILLNNDSSDIFYFEISVKKINSWYFGFAVKQQQAELDGAIRTRKGTYAYENDGEFLINGEEKGMNAEYPYGVGDTVGIGVNSATRQIIFTKNGLCLDSSGFFVAPYLADADDLFHPFIMLASNDDKIEANFGPKFKFDLVTL</sequence>
<evidence type="ECO:0000313" key="3">
    <source>
        <dbReference type="EMBL" id="KAL3125289.1"/>
    </source>
</evidence>
<dbReference type="Gene3D" id="2.60.120.920">
    <property type="match status" value="1"/>
</dbReference>
<proteinExistence type="predicted"/>
<dbReference type="SMART" id="SM00449">
    <property type="entry name" value="SPRY"/>
    <property type="match status" value="1"/>
</dbReference>
<reference evidence="3 4" key="1">
    <citation type="submission" date="2024-10" db="EMBL/GenBank/DDBJ databases">
        <authorList>
            <person name="Kim D."/>
        </authorList>
    </citation>
    <scope>NUCLEOTIDE SEQUENCE [LARGE SCALE GENOMIC DNA]</scope>
    <source>
        <strain evidence="3">BH-2024</strain>
    </source>
</reference>
<keyword evidence="4" id="KW-1185">Reference proteome</keyword>
<organism evidence="3 4">
    <name type="scientific">Heterodera trifolii</name>
    <dbReference type="NCBI Taxonomy" id="157864"/>
    <lineage>
        <taxon>Eukaryota</taxon>
        <taxon>Metazoa</taxon>
        <taxon>Ecdysozoa</taxon>
        <taxon>Nematoda</taxon>
        <taxon>Chromadorea</taxon>
        <taxon>Rhabditida</taxon>
        <taxon>Tylenchina</taxon>
        <taxon>Tylenchomorpha</taxon>
        <taxon>Tylenchoidea</taxon>
        <taxon>Heteroderidae</taxon>
        <taxon>Heteroderinae</taxon>
        <taxon>Heterodera</taxon>
    </lineage>
</organism>
<evidence type="ECO:0000259" key="2">
    <source>
        <dbReference type="PROSITE" id="PS50188"/>
    </source>
</evidence>
<dbReference type="Pfam" id="PF00622">
    <property type="entry name" value="SPRY"/>
    <property type="match status" value="1"/>
</dbReference>
<dbReference type="Proteomes" id="UP001620626">
    <property type="component" value="Unassembled WGS sequence"/>
</dbReference>
<dbReference type="AlphaFoldDB" id="A0ABD2MFJ5"/>
<dbReference type="EMBL" id="JBICBT010000040">
    <property type="protein sequence ID" value="KAL3125289.1"/>
    <property type="molecule type" value="Genomic_DNA"/>
</dbReference>